<keyword evidence="5" id="KW-0862">Zinc</keyword>
<evidence type="ECO:0000259" key="8">
    <source>
        <dbReference type="PROSITE" id="PS52027"/>
    </source>
</evidence>
<dbReference type="AlphaFoldDB" id="A0A0K0FTZ9"/>
<feature type="compositionally biased region" description="Low complexity" evidence="7">
    <location>
        <begin position="152"/>
        <end position="161"/>
    </location>
</feature>
<dbReference type="Pfam" id="PF13913">
    <property type="entry name" value="zf-C2HC_2"/>
    <property type="match status" value="2"/>
</dbReference>
<dbReference type="PROSITE" id="PS52027">
    <property type="entry name" value="ZF_C2HC_C3H"/>
    <property type="match status" value="2"/>
</dbReference>
<dbReference type="WBParaSite" id="SVE_1581100.1">
    <property type="protein sequence ID" value="SVE_1581100.1"/>
    <property type="gene ID" value="SVE_1581100"/>
</dbReference>
<sequence length="338" mass="38151">MTADSIQNTYPCPICGRKFIQESLKKHEIACQKLNSKKRKVFDSGKQRATGSDINYKDIKKVQNEKQKFGGTFPRPKTNWKERHETFIGAVSASKQVEIAIKTGAPLPPPPKATVPNDYIECEYCGRNFNEKAAERHIPFCKEQSMRKKTPASRSASASRAIIVSGKSQSTSAPARREPMNSKAISTKPPSRNSSVGKTSLTRSTTNIITPSQPKVNITSKKTSNLPMPTTKRSTSTNRNSSTLNNSCSHQNLQMSKLSDKNVPRKQCSEMMEKDKPEKKEQMDKTFNGKTFSNERSIEDYYIEYQKFKDETLRKPSSNITTRTTKSPTPREIDYDFD</sequence>
<feature type="region of interest" description="Disordered" evidence="7">
    <location>
        <begin position="260"/>
        <end position="291"/>
    </location>
</feature>
<dbReference type="GO" id="GO:0008270">
    <property type="term" value="F:zinc ion binding"/>
    <property type="evidence" value="ECO:0007669"/>
    <property type="project" value="UniProtKB-KW"/>
</dbReference>
<name>A0A0K0FTZ9_STRVS</name>
<proteinExistence type="inferred from homology"/>
<feature type="domain" description="C2HC/C3H-type" evidence="8">
    <location>
        <begin position="118"/>
        <end position="147"/>
    </location>
</feature>
<dbReference type="InterPro" id="IPR026319">
    <property type="entry name" value="ZC2HC1A/B-like"/>
</dbReference>
<feature type="compositionally biased region" description="Polar residues" evidence="7">
    <location>
        <begin position="315"/>
        <end position="328"/>
    </location>
</feature>
<evidence type="ECO:0000256" key="2">
    <source>
        <dbReference type="ARBA" id="ARBA00022723"/>
    </source>
</evidence>
<keyword evidence="9" id="KW-1185">Reference proteome</keyword>
<accession>A0A0K0FTZ9</accession>
<evidence type="ECO:0000313" key="10">
    <source>
        <dbReference type="WBParaSite" id="SVE_1581100.1"/>
    </source>
</evidence>
<reference evidence="9" key="1">
    <citation type="submission" date="2014-07" db="EMBL/GenBank/DDBJ databases">
        <authorList>
            <person name="Martin A.A"/>
            <person name="De Silva N."/>
        </authorList>
    </citation>
    <scope>NUCLEOTIDE SEQUENCE</scope>
</reference>
<feature type="domain" description="C2HC/C3H-type" evidence="8">
    <location>
        <begin position="8"/>
        <end position="37"/>
    </location>
</feature>
<feature type="region of interest" description="Disordered" evidence="7">
    <location>
        <begin position="145"/>
        <end position="248"/>
    </location>
</feature>
<feature type="region of interest" description="Disordered" evidence="7">
    <location>
        <begin position="314"/>
        <end position="338"/>
    </location>
</feature>
<dbReference type="Proteomes" id="UP000035680">
    <property type="component" value="Unassembled WGS sequence"/>
</dbReference>
<keyword evidence="4 6" id="KW-0863">Zinc-finger</keyword>
<dbReference type="InterPro" id="IPR049899">
    <property type="entry name" value="Znf_C2HC_C3H"/>
</dbReference>
<evidence type="ECO:0000313" key="9">
    <source>
        <dbReference type="Proteomes" id="UP000035680"/>
    </source>
</evidence>
<keyword evidence="2" id="KW-0479">Metal-binding</keyword>
<evidence type="ECO:0000256" key="5">
    <source>
        <dbReference type="ARBA" id="ARBA00022833"/>
    </source>
</evidence>
<reference evidence="10" key="2">
    <citation type="submission" date="2015-08" db="UniProtKB">
        <authorList>
            <consortium name="WormBaseParasite"/>
        </authorList>
    </citation>
    <scope>IDENTIFICATION</scope>
</reference>
<keyword evidence="3" id="KW-0677">Repeat</keyword>
<dbReference type="PANTHER" id="PTHR13555">
    <property type="entry name" value="C2H2 ZINC FINGER CGI-62-RELATED"/>
    <property type="match status" value="1"/>
</dbReference>
<feature type="compositionally biased region" description="Polar residues" evidence="7">
    <location>
        <begin position="183"/>
        <end position="228"/>
    </location>
</feature>
<protein>
    <submittedName>
        <fullName evidence="10">AT06280p (inferred by orthology to a D. melanogaster protein)</fullName>
    </submittedName>
</protein>
<dbReference type="PANTHER" id="PTHR13555:SF25">
    <property type="entry name" value="ZINC FINGER C2HC DOMAIN-CONTAINING PROTEIN 1A"/>
    <property type="match status" value="1"/>
</dbReference>
<evidence type="ECO:0000256" key="3">
    <source>
        <dbReference type="ARBA" id="ARBA00022737"/>
    </source>
</evidence>
<evidence type="ECO:0000256" key="6">
    <source>
        <dbReference type="PROSITE-ProRule" id="PRU01371"/>
    </source>
</evidence>
<dbReference type="STRING" id="75913.A0A0K0FTZ9"/>
<evidence type="ECO:0000256" key="7">
    <source>
        <dbReference type="SAM" id="MobiDB-lite"/>
    </source>
</evidence>
<evidence type="ECO:0000256" key="1">
    <source>
        <dbReference type="ARBA" id="ARBA00010843"/>
    </source>
</evidence>
<feature type="compositionally biased region" description="Basic and acidic residues" evidence="7">
    <location>
        <begin position="260"/>
        <end position="284"/>
    </location>
</feature>
<comment type="similarity">
    <text evidence="1">Belongs to the ZC2HC1 family.</text>
</comment>
<organism evidence="9 10">
    <name type="scientific">Strongyloides venezuelensis</name>
    <name type="common">Threadworm</name>
    <dbReference type="NCBI Taxonomy" id="75913"/>
    <lineage>
        <taxon>Eukaryota</taxon>
        <taxon>Metazoa</taxon>
        <taxon>Ecdysozoa</taxon>
        <taxon>Nematoda</taxon>
        <taxon>Chromadorea</taxon>
        <taxon>Rhabditida</taxon>
        <taxon>Tylenchina</taxon>
        <taxon>Panagrolaimomorpha</taxon>
        <taxon>Strongyloidoidea</taxon>
        <taxon>Strongyloididae</taxon>
        <taxon>Strongyloides</taxon>
    </lineage>
</organism>
<dbReference type="Gene3D" id="3.30.160.60">
    <property type="entry name" value="Classic Zinc Finger"/>
    <property type="match status" value="1"/>
</dbReference>
<evidence type="ECO:0000256" key="4">
    <source>
        <dbReference type="ARBA" id="ARBA00022771"/>
    </source>
</evidence>
<feature type="compositionally biased region" description="Low complexity" evidence="7">
    <location>
        <begin position="230"/>
        <end position="247"/>
    </location>
</feature>
<feature type="compositionally biased region" description="Basic and acidic residues" evidence="7">
    <location>
        <begin position="329"/>
        <end position="338"/>
    </location>
</feature>